<dbReference type="Proteomes" id="UP000271162">
    <property type="component" value="Unassembled WGS sequence"/>
</dbReference>
<keyword evidence="1" id="KW-0812">Transmembrane</keyword>
<name>A0A0N4YB03_NIPBR</name>
<dbReference type="InterPro" id="IPR011989">
    <property type="entry name" value="ARM-like"/>
</dbReference>
<feature type="transmembrane region" description="Helical" evidence="1">
    <location>
        <begin position="66"/>
        <end position="84"/>
    </location>
</feature>
<evidence type="ECO:0000313" key="4">
    <source>
        <dbReference type="WBParaSite" id="NBR_0001360701-mRNA-1"/>
    </source>
</evidence>
<keyword evidence="1" id="KW-1133">Transmembrane helix</keyword>
<evidence type="ECO:0000313" key="3">
    <source>
        <dbReference type="Proteomes" id="UP000271162"/>
    </source>
</evidence>
<accession>A0A0N4YB03</accession>
<dbReference type="Gene3D" id="1.25.10.10">
    <property type="entry name" value="Leucine-rich Repeat Variant"/>
    <property type="match status" value="1"/>
</dbReference>
<dbReference type="STRING" id="27835.A0A0N4YB03"/>
<proteinExistence type="predicted"/>
<reference evidence="4" key="1">
    <citation type="submission" date="2017-02" db="UniProtKB">
        <authorList>
            <consortium name="WormBaseParasite"/>
        </authorList>
    </citation>
    <scope>IDENTIFICATION</scope>
</reference>
<reference evidence="2 3" key="2">
    <citation type="submission" date="2018-11" db="EMBL/GenBank/DDBJ databases">
        <authorList>
            <consortium name="Pathogen Informatics"/>
        </authorList>
    </citation>
    <scope>NUCLEOTIDE SEQUENCE [LARGE SCALE GENOMIC DNA]</scope>
</reference>
<keyword evidence="1" id="KW-0472">Membrane</keyword>
<feature type="transmembrane region" description="Helical" evidence="1">
    <location>
        <begin position="104"/>
        <end position="121"/>
    </location>
</feature>
<gene>
    <name evidence="2" type="ORF">NBR_LOCUS13608</name>
</gene>
<evidence type="ECO:0000256" key="1">
    <source>
        <dbReference type="SAM" id="Phobius"/>
    </source>
</evidence>
<keyword evidence="3" id="KW-1185">Reference proteome</keyword>
<evidence type="ECO:0000313" key="2">
    <source>
        <dbReference type="EMBL" id="VDL77197.1"/>
    </source>
</evidence>
<sequence>MDDWDLIDEVDVIALWPSEHKKNVESAKWQERKEALEIIIHDSNINVVIAALKVVAKVASGLRNRFACFVPMVSPYLKAFIFLVTQKALLFGLCQVSGIWESVSQLYILFLLLLPPPLFYFL</sequence>
<organism evidence="4">
    <name type="scientific">Nippostrongylus brasiliensis</name>
    <name type="common">Rat hookworm</name>
    <dbReference type="NCBI Taxonomy" id="27835"/>
    <lineage>
        <taxon>Eukaryota</taxon>
        <taxon>Metazoa</taxon>
        <taxon>Ecdysozoa</taxon>
        <taxon>Nematoda</taxon>
        <taxon>Chromadorea</taxon>
        <taxon>Rhabditida</taxon>
        <taxon>Rhabditina</taxon>
        <taxon>Rhabditomorpha</taxon>
        <taxon>Strongyloidea</taxon>
        <taxon>Heligmosomidae</taxon>
        <taxon>Nippostrongylus</taxon>
    </lineage>
</organism>
<dbReference type="EMBL" id="UYSL01021094">
    <property type="protein sequence ID" value="VDL77197.1"/>
    <property type="molecule type" value="Genomic_DNA"/>
</dbReference>
<dbReference type="WBParaSite" id="NBR_0001360701-mRNA-1">
    <property type="protein sequence ID" value="NBR_0001360701-mRNA-1"/>
    <property type="gene ID" value="NBR_0001360701"/>
</dbReference>
<protein>
    <submittedName>
        <fullName evidence="4">ARM repeat superfamily protein</fullName>
    </submittedName>
</protein>
<dbReference type="AlphaFoldDB" id="A0A0N4YB03"/>